<dbReference type="GeneID" id="55607899"/>
<protein>
    <submittedName>
        <fullName evidence="1">Uncharacterized protein</fullName>
    </submittedName>
</protein>
<organism evidence="1 2">
    <name type="scientific">Erwinia phage vB_EamM-Bue1</name>
    <dbReference type="NCBI Taxonomy" id="2099338"/>
    <lineage>
        <taxon>Viruses</taxon>
        <taxon>Duplodnaviria</taxon>
        <taxon>Heunggongvirae</taxon>
        <taxon>Uroviricota</taxon>
        <taxon>Caudoviricetes</taxon>
        <taxon>Pantevenvirales</taxon>
        <taxon>Ackermannviridae</taxon>
        <taxon>Nezavisimistyvirus</taxon>
        <taxon>Nezavisimistyvirus bue1</taxon>
    </lineage>
</organism>
<accession>A0A2P1JUB7</accession>
<dbReference type="RefSeq" id="YP_009837706.1">
    <property type="nucleotide sequence ID" value="NC_048702.1"/>
</dbReference>
<dbReference type="EMBL" id="MG973030">
    <property type="protein sequence ID" value="AVO22944.1"/>
    <property type="molecule type" value="Genomic_DNA"/>
</dbReference>
<reference evidence="1 2" key="1">
    <citation type="submission" date="2018-02" db="EMBL/GenBank/DDBJ databases">
        <title>Complete Genome Sequences of Erwinia amylovora Phages vB_EamP-S2 and vB_EamM-Bue1.</title>
        <authorList>
            <person name="Knecht L.E."/>
        </authorList>
    </citation>
    <scope>NUCLEOTIDE SEQUENCE [LARGE SCALE GENOMIC DNA]</scope>
</reference>
<proteinExistence type="predicted"/>
<evidence type="ECO:0000313" key="1">
    <source>
        <dbReference type="EMBL" id="AVO22944.1"/>
    </source>
</evidence>
<name>A0A2P1JUB7_9CAUD</name>
<evidence type="ECO:0000313" key="2">
    <source>
        <dbReference type="Proteomes" id="UP000242372"/>
    </source>
</evidence>
<sequence>MSNYQYVAGLVGILKTPVTPVAREEAYDALREKGFVLNYEGTLIFEYETRCEIYDIGLRIGNSKTQRKPHKFVEICEELGYPVYSAVTVRPYSELYYDGGDPGHCTMTMKEYYEKM</sequence>
<dbReference type="Proteomes" id="UP000242372">
    <property type="component" value="Segment"/>
</dbReference>
<dbReference type="KEGG" id="vg:55607899"/>
<keyword evidence="2" id="KW-1185">Reference proteome</keyword>